<protein>
    <submittedName>
        <fullName evidence="1">Uncharacterized protein</fullName>
    </submittedName>
</protein>
<organism evidence="1 2">
    <name type="scientific">Aquimarina algiphila</name>
    <dbReference type="NCBI Taxonomy" id="2047982"/>
    <lineage>
        <taxon>Bacteria</taxon>
        <taxon>Pseudomonadati</taxon>
        <taxon>Bacteroidota</taxon>
        <taxon>Flavobacteriia</taxon>
        <taxon>Flavobacteriales</taxon>
        <taxon>Flavobacteriaceae</taxon>
        <taxon>Aquimarina</taxon>
    </lineage>
</organism>
<name>A0A554VJH9_9FLAO</name>
<sequence length="147" mass="17832">MKPKQPNVKYIEWRSPEELHETSIQWVLELKFIKDEQHFLDELIKNHTIELISEKTFEKSRDIVNELSTKRKEIDPLLKKIINHHNELTILMDGIDQPKKEKQYKEDHRELTIIVNIYLNDYKVLKRKIFDLIKMIMKLGKQKRLLS</sequence>
<dbReference type="AlphaFoldDB" id="A0A554VJH9"/>
<dbReference type="OrthoDB" id="1139121at2"/>
<reference evidence="1 2" key="1">
    <citation type="submission" date="2019-07" db="EMBL/GenBank/DDBJ databases">
        <title>The draft genome sequence of Aquimarina algiphila M91.</title>
        <authorList>
            <person name="Meng X."/>
        </authorList>
    </citation>
    <scope>NUCLEOTIDE SEQUENCE [LARGE SCALE GENOMIC DNA]</scope>
    <source>
        <strain evidence="1 2">M91</strain>
    </source>
</reference>
<dbReference type="Proteomes" id="UP000318833">
    <property type="component" value="Unassembled WGS sequence"/>
</dbReference>
<gene>
    <name evidence="1" type="ORF">FOF46_13495</name>
</gene>
<evidence type="ECO:0000313" key="2">
    <source>
        <dbReference type="Proteomes" id="UP000318833"/>
    </source>
</evidence>
<proteinExistence type="predicted"/>
<comment type="caution">
    <text evidence="1">The sequence shown here is derived from an EMBL/GenBank/DDBJ whole genome shotgun (WGS) entry which is preliminary data.</text>
</comment>
<accession>A0A554VJH9</accession>
<evidence type="ECO:0000313" key="1">
    <source>
        <dbReference type="EMBL" id="TSE08068.1"/>
    </source>
</evidence>
<keyword evidence="2" id="KW-1185">Reference proteome</keyword>
<dbReference type="EMBL" id="VLNR01000026">
    <property type="protein sequence ID" value="TSE08068.1"/>
    <property type="molecule type" value="Genomic_DNA"/>
</dbReference>
<dbReference type="RefSeq" id="WP_109434294.1">
    <property type="nucleotide sequence ID" value="NZ_CANLFO010000013.1"/>
</dbReference>